<evidence type="ECO:0000313" key="10">
    <source>
        <dbReference type="Proteomes" id="UP001370490"/>
    </source>
</evidence>
<gene>
    <name evidence="9" type="ORF">RJ641_010902</name>
</gene>
<evidence type="ECO:0000256" key="4">
    <source>
        <dbReference type="ARBA" id="ARBA00023163"/>
    </source>
</evidence>
<dbReference type="EMBL" id="JBAMMX010000018">
    <property type="protein sequence ID" value="KAK6922598.1"/>
    <property type="molecule type" value="Genomic_DNA"/>
</dbReference>
<dbReference type="GO" id="GO:0003700">
    <property type="term" value="F:DNA-binding transcription factor activity"/>
    <property type="evidence" value="ECO:0007669"/>
    <property type="project" value="InterPro"/>
</dbReference>
<evidence type="ECO:0000256" key="5">
    <source>
        <dbReference type="ARBA" id="ARBA00023242"/>
    </source>
</evidence>
<feature type="compositionally biased region" description="Basic and acidic residues" evidence="7">
    <location>
        <begin position="236"/>
        <end position="258"/>
    </location>
</feature>
<evidence type="ECO:0000256" key="7">
    <source>
        <dbReference type="SAM" id="MobiDB-lite"/>
    </source>
</evidence>
<dbReference type="GO" id="GO:0046983">
    <property type="term" value="F:protein dimerization activity"/>
    <property type="evidence" value="ECO:0007669"/>
    <property type="project" value="InterPro"/>
</dbReference>
<evidence type="ECO:0000256" key="3">
    <source>
        <dbReference type="ARBA" id="ARBA00023125"/>
    </source>
</evidence>
<dbReference type="Gene3D" id="4.10.280.10">
    <property type="entry name" value="Helix-loop-helix DNA-binding domain"/>
    <property type="match status" value="1"/>
</dbReference>
<comment type="caution">
    <text evidence="9">The sequence shown here is derived from an EMBL/GenBank/DDBJ whole genome shotgun (WGS) entry which is preliminary data.</text>
</comment>
<comment type="subcellular location">
    <subcellularLocation>
        <location evidence="1">Nucleus</location>
    </subcellularLocation>
</comment>
<reference evidence="9 10" key="1">
    <citation type="submission" date="2023-12" db="EMBL/GenBank/DDBJ databases">
        <title>A high-quality genome assembly for Dillenia turbinata (Dilleniales).</title>
        <authorList>
            <person name="Chanderbali A."/>
        </authorList>
    </citation>
    <scope>NUCLEOTIDE SEQUENCE [LARGE SCALE GENOMIC DNA]</scope>
    <source>
        <strain evidence="9">LSX21</strain>
        <tissue evidence="9">Leaf</tissue>
    </source>
</reference>
<keyword evidence="3" id="KW-0238">DNA-binding</keyword>
<dbReference type="CDD" id="cd11446">
    <property type="entry name" value="bHLH_AtILR3_like"/>
    <property type="match status" value="1"/>
</dbReference>
<dbReference type="InterPro" id="IPR044579">
    <property type="entry name" value="bHLH11/121"/>
</dbReference>
<dbReference type="GO" id="GO:0003677">
    <property type="term" value="F:DNA binding"/>
    <property type="evidence" value="ECO:0007669"/>
    <property type="project" value="UniProtKB-KW"/>
</dbReference>
<organism evidence="9 10">
    <name type="scientific">Dillenia turbinata</name>
    <dbReference type="NCBI Taxonomy" id="194707"/>
    <lineage>
        <taxon>Eukaryota</taxon>
        <taxon>Viridiplantae</taxon>
        <taxon>Streptophyta</taxon>
        <taxon>Embryophyta</taxon>
        <taxon>Tracheophyta</taxon>
        <taxon>Spermatophyta</taxon>
        <taxon>Magnoliopsida</taxon>
        <taxon>eudicotyledons</taxon>
        <taxon>Gunneridae</taxon>
        <taxon>Pentapetalae</taxon>
        <taxon>Dilleniales</taxon>
        <taxon>Dilleniaceae</taxon>
        <taxon>Dillenia</taxon>
    </lineage>
</organism>
<keyword evidence="5" id="KW-0539">Nucleus</keyword>
<feature type="compositionally biased region" description="Polar residues" evidence="7">
    <location>
        <begin position="285"/>
        <end position="298"/>
    </location>
</feature>
<dbReference type="SUPFAM" id="SSF47459">
    <property type="entry name" value="HLH, helix-loop-helix DNA-binding domain"/>
    <property type="match status" value="1"/>
</dbReference>
<name>A0AAN8UST8_9MAGN</name>
<evidence type="ECO:0000259" key="8">
    <source>
        <dbReference type="PROSITE" id="PS50888"/>
    </source>
</evidence>
<dbReference type="PANTHER" id="PTHR47001:SF1">
    <property type="entry name" value="TRANSCRIPTION FACTOR BHLH11"/>
    <property type="match status" value="1"/>
</dbReference>
<dbReference type="Pfam" id="PF23177">
    <property type="entry name" value="bHLH_IRO3"/>
    <property type="match status" value="1"/>
</dbReference>
<dbReference type="Proteomes" id="UP001370490">
    <property type="component" value="Unassembled WGS sequence"/>
</dbReference>
<feature type="domain" description="BHLH" evidence="8">
    <location>
        <begin position="50"/>
        <end position="100"/>
    </location>
</feature>
<keyword evidence="4" id="KW-0804">Transcription</keyword>
<dbReference type="PANTHER" id="PTHR47001">
    <property type="entry name" value="TRANSCRIPTION FACTOR BHLH121"/>
    <property type="match status" value="1"/>
</dbReference>
<keyword evidence="2" id="KW-0805">Transcription regulation</keyword>
<dbReference type="PROSITE" id="PS50888">
    <property type="entry name" value="BHLH"/>
    <property type="match status" value="1"/>
</dbReference>
<evidence type="ECO:0000313" key="9">
    <source>
        <dbReference type="EMBL" id="KAK6922598.1"/>
    </source>
</evidence>
<dbReference type="InterPro" id="IPR057075">
    <property type="entry name" value="bHLH_IRO3"/>
</dbReference>
<feature type="region of interest" description="Disordered" evidence="7">
    <location>
        <begin position="214"/>
        <end position="324"/>
    </location>
</feature>
<evidence type="ECO:0000256" key="6">
    <source>
        <dbReference type="SAM" id="Coils"/>
    </source>
</evidence>
<feature type="non-terminal residue" evidence="9">
    <location>
        <position position="1"/>
    </location>
</feature>
<keyword evidence="10" id="KW-1185">Reference proteome</keyword>
<evidence type="ECO:0000256" key="1">
    <source>
        <dbReference type="ARBA" id="ARBA00004123"/>
    </source>
</evidence>
<evidence type="ECO:0000256" key="2">
    <source>
        <dbReference type="ARBA" id="ARBA00023015"/>
    </source>
</evidence>
<dbReference type="SMART" id="SM00353">
    <property type="entry name" value="HLH"/>
    <property type="match status" value="1"/>
</dbReference>
<keyword evidence="6" id="KW-0175">Coiled coil</keyword>
<dbReference type="InterPro" id="IPR036638">
    <property type="entry name" value="HLH_DNA-bd_sf"/>
</dbReference>
<dbReference type="InterPro" id="IPR011598">
    <property type="entry name" value="bHLH_dom"/>
</dbReference>
<proteinExistence type="predicted"/>
<accession>A0AAN8UST8</accession>
<protein>
    <submittedName>
        <fullName evidence="9">Myc-type, basic helix-loop-helix (BHLH) domain</fullName>
    </submittedName>
</protein>
<dbReference type="GO" id="GO:0005634">
    <property type="term" value="C:nucleus"/>
    <property type="evidence" value="ECO:0007669"/>
    <property type="project" value="UniProtKB-SubCell"/>
</dbReference>
<dbReference type="AlphaFoldDB" id="A0AAN8UST8"/>
<feature type="compositionally biased region" description="Polar residues" evidence="7">
    <location>
        <begin position="222"/>
        <end position="235"/>
    </location>
</feature>
<sequence length="324" mass="36118">VYGCGKAGIEKTQTRFLKKLRSCVALITFLLHGLSDRQRSEVEVNDPIAARKVQKADREKLRRDRLNEQFLELENALDPERPKNDKGTILTDTIQMIKELTAEVNRLTAECAALSEESRELTQEKNELREEKMSLKSEIENLNVQYQQRMRGMYPWAAMDPSVVMGPPPYSYPVPVAVPPAPLPMHPSLQPFPFFGNQNPNAFPNPYSTFIPYPAPAGHTVEQPSTHVASTSHASNKQDSRSKSLDHQRACNAERSDDNEVGTELELKTPGSASNERSSGEKGKLSQSEEISAENGSCSSRYSSSHDLEDSSSNSIGNTRRSDR</sequence>
<feature type="coiled-coil region" evidence="6">
    <location>
        <begin position="49"/>
        <end position="145"/>
    </location>
</feature>
<dbReference type="GO" id="GO:0006879">
    <property type="term" value="P:intracellular iron ion homeostasis"/>
    <property type="evidence" value="ECO:0007669"/>
    <property type="project" value="InterPro"/>
</dbReference>